<dbReference type="EMBL" id="JAWJWE010000039">
    <property type="protein sequence ID" value="KAK6620503.1"/>
    <property type="molecule type" value="Genomic_DNA"/>
</dbReference>
<comment type="caution">
    <text evidence="2">The sequence shown here is derived from an EMBL/GenBank/DDBJ whole genome shotgun (WGS) entry which is preliminary data.</text>
</comment>
<proteinExistence type="predicted"/>
<feature type="region of interest" description="Disordered" evidence="1">
    <location>
        <begin position="39"/>
        <end position="72"/>
    </location>
</feature>
<dbReference type="AlphaFoldDB" id="A0AAN8PTV5"/>
<name>A0AAN8PTV5_POLSC</name>
<sequence length="72" mass="8441">MADRTAMARPGRIETENTKGDMKCAKAYVYSAIKRQEIDEINKENDKREQKRQGEREREREKIARGERGGQE</sequence>
<protein>
    <submittedName>
        <fullName evidence="2">Uncharacterized protein</fullName>
    </submittedName>
</protein>
<evidence type="ECO:0000313" key="2">
    <source>
        <dbReference type="EMBL" id="KAK6620503.1"/>
    </source>
</evidence>
<organism evidence="2 3">
    <name type="scientific">Polyplax serrata</name>
    <name type="common">Common mouse louse</name>
    <dbReference type="NCBI Taxonomy" id="468196"/>
    <lineage>
        <taxon>Eukaryota</taxon>
        <taxon>Metazoa</taxon>
        <taxon>Ecdysozoa</taxon>
        <taxon>Arthropoda</taxon>
        <taxon>Hexapoda</taxon>
        <taxon>Insecta</taxon>
        <taxon>Pterygota</taxon>
        <taxon>Neoptera</taxon>
        <taxon>Paraneoptera</taxon>
        <taxon>Psocodea</taxon>
        <taxon>Troctomorpha</taxon>
        <taxon>Phthiraptera</taxon>
        <taxon>Anoplura</taxon>
        <taxon>Polyplacidae</taxon>
        <taxon>Polyplax</taxon>
    </lineage>
</organism>
<evidence type="ECO:0000256" key="1">
    <source>
        <dbReference type="SAM" id="MobiDB-lite"/>
    </source>
</evidence>
<reference evidence="2 3" key="1">
    <citation type="submission" date="2023-10" db="EMBL/GenBank/DDBJ databases">
        <title>Genomes of two closely related lineages of the louse Polyplax serrata with different host specificities.</title>
        <authorList>
            <person name="Martinu J."/>
            <person name="Tarabai H."/>
            <person name="Stefka J."/>
            <person name="Hypsa V."/>
        </authorList>
    </citation>
    <scope>NUCLEOTIDE SEQUENCE [LARGE SCALE GENOMIC DNA]</scope>
    <source>
        <strain evidence="2">HR10_N</strain>
    </source>
</reference>
<gene>
    <name evidence="2" type="ORF">RUM43_010794</name>
</gene>
<evidence type="ECO:0000313" key="3">
    <source>
        <dbReference type="Proteomes" id="UP001372834"/>
    </source>
</evidence>
<dbReference type="Proteomes" id="UP001372834">
    <property type="component" value="Unassembled WGS sequence"/>
</dbReference>
<accession>A0AAN8PTV5</accession>